<gene>
    <name evidence="6" type="ORF">PYE67_10365</name>
</gene>
<comment type="similarity">
    <text evidence="3">Belongs to the DapA family.</text>
</comment>
<dbReference type="EC" id="4.1.3.3" evidence="6"/>
<dbReference type="SUPFAM" id="SSF51569">
    <property type="entry name" value="Aldolase"/>
    <property type="match status" value="1"/>
</dbReference>
<evidence type="ECO:0000256" key="3">
    <source>
        <dbReference type="PIRNR" id="PIRNR001365"/>
    </source>
</evidence>
<evidence type="ECO:0000256" key="5">
    <source>
        <dbReference type="PIRSR" id="PIRSR001365-2"/>
    </source>
</evidence>
<proteinExistence type="inferred from homology"/>
<dbReference type="NCBIfam" id="NF003164">
    <property type="entry name" value="PRK04147.1"/>
    <property type="match status" value="1"/>
</dbReference>
<dbReference type="PANTHER" id="PTHR42849:SF1">
    <property type="entry name" value="N-ACETYLNEURAMINATE LYASE"/>
    <property type="match status" value="1"/>
</dbReference>
<dbReference type="InterPro" id="IPR013785">
    <property type="entry name" value="Aldolase_TIM"/>
</dbReference>
<dbReference type="PIRSF" id="PIRSF001365">
    <property type="entry name" value="DHDPS"/>
    <property type="match status" value="1"/>
</dbReference>
<organism evidence="6 7">
    <name type="scientific">Vibrio aestuarianus</name>
    <dbReference type="NCBI Taxonomy" id="28171"/>
    <lineage>
        <taxon>Bacteria</taxon>
        <taxon>Pseudomonadati</taxon>
        <taxon>Pseudomonadota</taxon>
        <taxon>Gammaproteobacteria</taxon>
        <taxon>Vibrionales</taxon>
        <taxon>Vibrionaceae</taxon>
        <taxon>Vibrio</taxon>
    </lineage>
</organism>
<dbReference type="PROSITE" id="PS00666">
    <property type="entry name" value="DHDPS_2"/>
    <property type="match status" value="1"/>
</dbReference>
<feature type="binding site" evidence="5">
    <location>
        <position position="46"/>
    </location>
    <ligand>
        <name>pyruvate</name>
        <dbReference type="ChEBI" id="CHEBI:15361"/>
    </ligand>
</feature>
<dbReference type="InterPro" id="IPR020625">
    <property type="entry name" value="Schiff_base-form_aldolases_AS"/>
</dbReference>
<evidence type="ECO:0000256" key="4">
    <source>
        <dbReference type="PIRSR" id="PIRSR001365-1"/>
    </source>
</evidence>
<dbReference type="GO" id="GO:0008747">
    <property type="term" value="F:N-acetylneuraminate lyase activity"/>
    <property type="evidence" value="ECO:0007669"/>
    <property type="project" value="UniProtKB-EC"/>
</dbReference>
<protein>
    <submittedName>
        <fullName evidence="6">N-acetylneuraminate lyase</fullName>
        <ecNumber evidence="6">4.1.3.3</ecNumber>
    </submittedName>
</protein>
<dbReference type="Proteomes" id="UP001241226">
    <property type="component" value="Chromosome 1"/>
</dbReference>
<keyword evidence="2" id="KW-0704">Schiff base</keyword>
<evidence type="ECO:0000313" key="6">
    <source>
        <dbReference type="EMBL" id="WGK84776.1"/>
    </source>
</evidence>
<dbReference type="PRINTS" id="PR00146">
    <property type="entry name" value="DHPICSNTHASE"/>
</dbReference>
<dbReference type="EMBL" id="CP118711">
    <property type="protein sequence ID" value="WGK84776.1"/>
    <property type="molecule type" value="Genomic_DNA"/>
</dbReference>
<evidence type="ECO:0000256" key="1">
    <source>
        <dbReference type="ARBA" id="ARBA00023239"/>
    </source>
</evidence>
<keyword evidence="1 3" id="KW-0456">Lyase</keyword>
<evidence type="ECO:0000256" key="2">
    <source>
        <dbReference type="ARBA" id="ARBA00023270"/>
    </source>
</evidence>
<dbReference type="RefSeq" id="WP_261927263.1">
    <property type="nucleotide sequence ID" value="NZ_CALYLG010000277.1"/>
</dbReference>
<feature type="active site" description="Proton donor/acceptor" evidence="4">
    <location>
        <position position="134"/>
    </location>
</feature>
<accession>A0ABD7YJF0</accession>
<reference evidence="6 7" key="1">
    <citation type="submission" date="2022-02" db="EMBL/GenBank/DDBJ databases">
        <title>Emergence and expansion in Europe of a Vibrio aestuarianus clonal complex pathogenic for oysters.</title>
        <authorList>
            <person name="Mesnil A."/>
            <person name="Travers M.-A."/>
        </authorList>
    </citation>
    <scope>NUCLEOTIDE SEQUENCE [LARGE SCALE GENOMIC DNA]</scope>
    <source>
        <strain evidence="6 7">U17</strain>
    </source>
</reference>
<dbReference type="SMART" id="SM01130">
    <property type="entry name" value="DHDPS"/>
    <property type="match status" value="1"/>
</dbReference>
<evidence type="ECO:0000313" key="7">
    <source>
        <dbReference type="Proteomes" id="UP001241226"/>
    </source>
</evidence>
<dbReference type="AlphaFoldDB" id="A0ABD7YJF0"/>
<sequence length="291" mass="31192">MNLQGLYVATLTPFSFDESINYEDLQALVKFNCATNLNGLYVGGSTAEAFLCSTEERIEVLKATAEAATAGKTLIAHIGDISTRKSEALARAVSDLPYAAISAVTPFYYPVGFEQLKKHYQDIIQASGKPMVVYNFPAFAGMNLSVEQLSELLNIEGVIALKQTSANLYQMDQITRANPGKTVYNGFDEILASGLVAGAVGGIGSTYNIQAQRMIEIQGAILGGDTAQATRLQREANEVIDALVSGGVIPSLKYILKEKGVISSDTCRRPINEVSAESKAKLDVLMECGLC</sequence>
<dbReference type="InterPro" id="IPR002220">
    <property type="entry name" value="DapA-like"/>
</dbReference>
<name>A0ABD7YJF0_9VIBR</name>
<dbReference type="Pfam" id="PF00701">
    <property type="entry name" value="DHDPS"/>
    <property type="match status" value="1"/>
</dbReference>
<dbReference type="Gene3D" id="3.20.20.70">
    <property type="entry name" value="Aldolase class I"/>
    <property type="match status" value="1"/>
</dbReference>
<feature type="binding site" evidence="5">
    <location>
        <position position="203"/>
    </location>
    <ligand>
        <name>pyruvate</name>
        <dbReference type="ChEBI" id="CHEBI:15361"/>
    </ligand>
</feature>
<feature type="active site" description="Schiff-base intermediate with substrate" evidence="4">
    <location>
        <position position="162"/>
    </location>
</feature>
<dbReference type="PANTHER" id="PTHR42849">
    <property type="entry name" value="N-ACETYLNEURAMINATE LYASE"/>
    <property type="match status" value="1"/>
</dbReference>